<name>A0A2J6R540_HYAVF</name>
<feature type="compositionally biased region" description="Acidic residues" evidence="1">
    <location>
        <begin position="87"/>
        <end position="101"/>
    </location>
</feature>
<proteinExistence type="predicted"/>
<organism evidence="2 3">
    <name type="scientific">Hyaloscypha variabilis (strain UAMH 11265 / GT02V1 / F)</name>
    <name type="common">Meliniomyces variabilis</name>
    <dbReference type="NCBI Taxonomy" id="1149755"/>
    <lineage>
        <taxon>Eukaryota</taxon>
        <taxon>Fungi</taxon>
        <taxon>Dikarya</taxon>
        <taxon>Ascomycota</taxon>
        <taxon>Pezizomycotina</taxon>
        <taxon>Leotiomycetes</taxon>
        <taxon>Helotiales</taxon>
        <taxon>Hyaloscyphaceae</taxon>
        <taxon>Hyaloscypha</taxon>
        <taxon>Hyaloscypha variabilis</taxon>
    </lineage>
</organism>
<evidence type="ECO:0000256" key="1">
    <source>
        <dbReference type="SAM" id="MobiDB-lite"/>
    </source>
</evidence>
<feature type="region of interest" description="Disordered" evidence="1">
    <location>
        <begin position="1"/>
        <end position="120"/>
    </location>
</feature>
<feature type="compositionally biased region" description="Basic and acidic residues" evidence="1">
    <location>
        <begin position="23"/>
        <end position="35"/>
    </location>
</feature>
<evidence type="ECO:0000313" key="3">
    <source>
        <dbReference type="Proteomes" id="UP000235786"/>
    </source>
</evidence>
<reference evidence="2 3" key="1">
    <citation type="submission" date="2016-04" db="EMBL/GenBank/DDBJ databases">
        <title>A degradative enzymes factory behind the ericoid mycorrhizal symbiosis.</title>
        <authorList>
            <consortium name="DOE Joint Genome Institute"/>
            <person name="Martino E."/>
            <person name="Morin E."/>
            <person name="Grelet G."/>
            <person name="Kuo A."/>
            <person name="Kohler A."/>
            <person name="Daghino S."/>
            <person name="Barry K."/>
            <person name="Choi C."/>
            <person name="Cichocki N."/>
            <person name="Clum A."/>
            <person name="Copeland A."/>
            <person name="Hainaut M."/>
            <person name="Haridas S."/>
            <person name="Labutti K."/>
            <person name="Lindquist E."/>
            <person name="Lipzen A."/>
            <person name="Khouja H.-R."/>
            <person name="Murat C."/>
            <person name="Ohm R."/>
            <person name="Olson A."/>
            <person name="Spatafora J."/>
            <person name="Veneault-Fourrey C."/>
            <person name="Henrissat B."/>
            <person name="Grigoriev I."/>
            <person name="Martin F."/>
            <person name="Perotto S."/>
        </authorList>
    </citation>
    <scope>NUCLEOTIDE SEQUENCE [LARGE SCALE GENOMIC DNA]</scope>
    <source>
        <strain evidence="2 3">F</strain>
    </source>
</reference>
<dbReference type="EMBL" id="KZ613955">
    <property type="protein sequence ID" value="PMD33641.1"/>
    <property type="molecule type" value="Genomic_DNA"/>
</dbReference>
<gene>
    <name evidence="2" type="ORF">L207DRAFT_589198</name>
</gene>
<dbReference type="AlphaFoldDB" id="A0A2J6R540"/>
<feature type="compositionally biased region" description="Basic and acidic residues" evidence="1">
    <location>
        <begin position="51"/>
        <end position="71"/>
    </location>
</feature>
<accession>A0A2J6R540</accession>
<feature type="compositionally biased region" description="Gly residues" evidence="1">
    <location>
        <begin position="102"/>
        <end position="111"/>
    </location>
</feature>
<evidence type="ECO:0000313" key="2">
    <source>
        <dbReference type="EMBL" id="PMD33641.1"/>
    </source>
</evidence>
<keyword evidence="3" id="KW-1185">Reference proteome</keyword>
<dbReference type="Proteomes" id="UP000235786">
    <property type="component" value="Unassembled WGS sequence"/>
</dbReference>
<protein>
    <submittedName>
        <fullName evidence="2">Uncharacterized protein</fullName>
    </submittedName>
</protein>
<sequence length="144" mass="15833">MHPRQRLQQDHAKADPLNGIQDTKPKPQRAADERRARGRAGPWYVLSDVRAGPEDLRPARSTEADCEERQDPGVGVREAGKAVQDCGPDEDEEEDDEEGDLPDGGVGGGPDEGPVAAGHGAEEVFWMMTTKKNHITILRRRSEM</sequence>